<evidence type="ECO:0000313" key="3">
    <source>
        <dbReference type="Proteomes" id="UP000324091"/>
    </source>
</evidence>
<feature type="region of interest" description="Disordered" evidence="1">
    <location>
        <begin position="104"/>
        <end position="134"/>
    </location>
</feature>
<organism evidence="2 3">
    <name type="scientific">Takifugu flavidus</name>
    <name type="common">sansaifugu</name>
    <dbReference type="NCBI Taxonomy" id="433684"/>
    <lineage>
        <taxon>Eukaryota</taxon>
        <taxon>Metazoa</taxon>
        <taxon>Chordata</taxon>
        <taxon>Craniata</taxon>
        <taxon>Vertebrata</taxon>
        <taxon>Euteleostomi</taxon>
        <taxon>Actinopterygii</taxon>
        <taxon>Neopterygii</taxon>
        <taxon>Teleostei</taxon>
        <taxon>Neoteleostei</taxon>
        <taxon>Acanthomorphata</taxon>
        <taxon>Eupercaria</taxon>
        <taxon>Tetraodontiformes</taxon>
        <taxon>Tetradontoidea</taxon>
        <taxon>Tetraodontidae</taxon>
        <taxon>Takifugu</taxon>
    </lineage>
</organism>
<dbReference type="AlphaFoldDB" id="A0A5C6NCI5"/>
<keyword evidence="3" id="KW-1185">Reference proteome</keyword>
<gene>
    <name evidence="2" type="ORF">D4764_21G0000840</name>
</gene>
<protein>
    <submittedName>
        <fullName evidence="2">Uncharacterized protein</fullName>
    </submittedName>
</protein>
<sequence length="134" mass="14470">MDREKTSLCGGSVSWKLLRVQGEVSLRPWCRPRGQTWSVDDEGSTRDDFYDDEDLYSGSGSGSQGLHIECDSRRGALVECALKINYNSEQGTAAGAPPVVATAPRHTAVSQPVDTEPPDAKGAGQTWILRPLPP</sequence>
<evidence type="ECO:0000313" key="2">
    <source>
        <dbReference type="EMBL" id="TWW65184.1"/>
    </source>
</evidence>
<evidence type="ECO:0000256" key="1">
    <source>
        <dbReference type="SAM" id="MobiDB-lite"/>
    </source>
</evidence>
<accession>A0A5C6NCI5</accession>
<proteinExistence type="predicted"/>
<reference evidence="2 3" key="1">
    <citation type="submission" date="2019-04" db="EMBL/GenBank/DDBJ databases">
        <title>Chromosome genome assembly for Takifugu flavidus.</title>
        <authorList>
            <person name="Xiao S."/>
        </authorList>
    </citation>
    <scope>NUCLEOTIDE SEQUENCE [LARGE SCALE GENOMIC DNA]</scope>
    <source>
        <strain evidence="2">HTHZ2018</strain>
        <tissue evidence="2">Muscle</tissue>
    </source>
</reference>
<comment type="caution">
    <text evidence="2">The sequence shown here is derived from an EMBL/GenBank/DDBJ whole genome shotgun (WGS) entry which is preliminary data.</text>
</comment>
<name>A0A5C6NCI5_9TELE</name>
<dbReference type="EMBL" id="RHFK02000014">
    <property type="protein sequence ID" value="TWW65184.1"/>
    <property type="molecule type" value="Genomic_DNA"/>
</dbReference>
<dbReference type="Proteomes" id="UP000324091">
    <property type="component" value="Chromosome 21"/>
</dbReference>